<feature type="domain" description="HTH arsR-type" evidence="4">
    <location>
        <begin position="6"/>
        <end position="99"/>
    </location>
</feature>
<dbReference type="EMBL" id="JANYMP010000006">
    <property type="protein sequence ID" value="MCS7478250.1"/>
    <property type="molecule type" value="Genomic_DNA"/>
</dbReference>
<evidence type="ECO:0000256" key="1">
    <source>
        <dbReference type="ARBA" id="ARBA00023015"/>
    </source>
</evidence>
<dbReference type="InterPro" id="IPR036388">
    <property type="entry name" value="WH-like_DNA-bd_sf"/>
</dbReference>
<evidence type="ECO:0000256" key="2">
    <source>
        <dbReference type="ARBA" id="ARBA00023125"/>
    </source>
</evidence>
<comment type="caution">
    <text evidence="5">The sequence shown here is derived from an EMBL/GenBank/DDBJ whole genome shotgun (WGS) entry which is preliminary data.</text>
</comment>
<dbReference type="InterPro" id="IPR036390">
    <property type="entry name" value="WH_DNA-bd_sf"/>
</dbReference>
<accession>A0A9X2VKD6</accession>
<dbReference type="Gene3D" id="1.10.10.10">
    <property type="entry name" value="Winged helix-like DNA-binding domain superfamily/Winged helix DNA-binding domain"/>
    <property type="match status" value="1"/>
</dbReference>
<name>A0A9X2VKD6_9PSEU</name>
<dbReference type="InterPro" id="IPR051011">
    <property type="entry name" value="Metal_resp_trans_reg"/>
</dbReference>
<dbReference type="GO" id="GO:0003677">
    <property type="term" value="F:DNA binding"/>
    <property type="evidence" value="ECO:0007669"/>
    <property type="project" value="UniProtKB-KW"/>
</dbReference>
<reference evidence="5" key="1">
    <citation type="submission" date="2022-08" db="EMBL/GenBank/DDBJ databases">
        <authorList>
            <person name="Tistechok S."/>
            <person name="Samborskyy M."/>
            <person name="Roman I."/>
        </authorList>
    </citation>
    <scope>NUCLEOTIDE SEQUENCE</scope>
    <source>
        <strain evidence="5">DSM 103496</strain>
    </source>
</reference>
<evidence type="ECO:0000313" key="5">
    <source>
        <dbReference type="EMBL" id="MCS7478250.1"/>
    </source>
</evidence>
<dbReference type="InterPro" id="IPR001845">
    <property type="entry name" value="HTH_ArsR_DNA-bd_dom"/>
</dbReference>
<proteinExistence type="predicted"/>
<dbReference type="InterPro" id="IPR011991">
    <property type="entry name" value="ArsR-like_HTH"/>
</dbReference>
<keyword evidence="2" id="KW-0238">DNA-binding</keyword>
<dbReference type="Pfam" id="PF12840">
    <property type="entry name" value="HTH_20"/>
    <property type="match status" value="1"/>
</dbReference>
<keyword evidence="1" id="KW-0805">Transcription regulation</keyword>
<gene>
    <name evidence="5" type="ORF">NZH93_15430</name>
</gene>
<dbReference type="SMART" id="SM00418">
    <property type="entry name" value="HTH_ARSR"/>
    <property type="match status" value="1"/>
</dbReference>
<keyword evidence="6" id="KW-1185">Reference proteome</keyword>
<dbReference type="AlphaFoldDB" id="A0A9X2VKD6"/>
<dbReference type="PRINTS" id="PR00778">
    <property type="entry name" value="HTHARSR"/>
</dbReference>
<keyword evidence="3" id="KW-0804">Transcription</keyword>
<dbReference type="PANTHER" id="PTHR43132">
    <property type="entry name" value="ARSENICAL RESISTANCE OPERON REPRESSOR ARSR-RELATED"/>
    <property type="match status" value="1"/>
</dbReference>
<evidence type="ECO:0000256" key="3">
    <source>
        <dbReference type="ARBA" id="ARBA00023163"/>
    </source>
</evidence>
<protein>
    <submittedName>
        <fullName evidence="5">Helix-turn-helix domain-containing protein</fullName>
    </submittedName>
</protein>
<organism evidence="5 6">
    <name type="scientific">Umezawaea endophytica</name>
    <dbReference type="NCBI Taxonomy" id="1654476"/>
    <lineage>
        <taxon>Bacteria</taxon>
        <taxon>Bacillati</taxon>
        <taxon>Actinomycetota</taxon>
        <taxon>Actinomycetes</taxon>
        <taxon>Pseudonocardiales</taxon>
        <taxon>Pseudonocardiaceae</taxon>
        <taxon>Umezawaea</taxon>
    </lineage>
</organism>
<dbReference type="SUPFAM" id="SSF46785">
    <property type="entry name" value="Winged helix' DNA-binding domain"/>
    <property type="match status" value="1"/>
</dbReference>
<dbReference type="PROSITE" id="PS50987">
    <property type="entry name" value="HTH_ARSR_2"/>
    <property type="match status" value="1"/>
</dbReference>
<dbReference type="Proteomes" id="UP001141259">
    <property type="component" value="Unassembled WGS sequence"/>
</dbReference>
<dbReference type="GO" id="GO:0003700">
    <property type="term" value="F:DNA-binding transcription factor activity"/>
    <property type="evidence" value="ECO:0007669"/>
    <property type="project" value="InterPro"/>
</dbReference>
<evidence type="ECO:0000313" key="6">
    <source>
        <dbReference type="Proteomes" id="UP001141259"/>
    </source>
</evidence>
<dbReference type="CDD" id="cd00090">
    <property type="entry name" value="HTH_ARSR"/>
    <property type="match status" value="1"/>
</dbReference>
<sequence>MSGLPAEEVLEIGTPEQFKALSHPTRQRLLFALGQKPATISGLASTLSVHKGSVGHHLKVLRDAGMVRVVETRQVRGGTEQLYQRTARKLVVHEAPAEHNAAVFAAMAHEVSRAAEPLVSLRHLRLTATAAERLGAELQRLLDEAEDAGDDEAVHGVLVALYRRSE</sequence>
<evidence type="ECO:0000259" key="4">
    <source>
        <dbReference type="PROSITE" id="PS50987"/>
    </source>
</evidence>
<dbReference type="RefSeq" id="WP_259623749.1">
    <property type="nucleotide sequence ID" value="NZ_JANYMP010000006.1"/>
</dbReference>
<dbReference type="PANTHER" id="PTHR43132:SF2">
    <property type="entry name" value="ARSENICAL RESISTANCE OPERON REPRESSOR ARSR-RELATED"/>
    <property type="match status" value="1"/>
</dbReference>